<protein>
    <submittedName>
        <fullName evidence="7">Cysteine-rich receptor-like protein kinase 26</fullName>
    </submittedName>
</protein>
<accession>W9QR55</accession>
<dbReference type="Pfam" id="PF01657">
    <property type="entry name" value="Stress-antifung"/>
    <property type="match status" value="1"/>
</dbReference>
<evidence type="ECO:0000259" key="5">
    <source>
        <dbReference type="PROSITE" id="PS50011"/>
    </source>
</evidence>
<dbReference type="AlphaFoldDB" id="W9QR55"/>
<dbReference type="InterPro" id="IPR000719">
    <property type="entry name" value="Prot_kinase_dom"/>
</dbReference>
<dbReference type="PROSITE" id="PS00107">
    <property type="entry name" value="PROTEIN_KINASE_ATP"/>
    <property type="match status" value="1"/>
</dbReference>
<dbReference type="PANTHER" id="PTHR32099">
    <property type="entry name" value="CYSTEINE-RICH REPEAT SECRETORY PROTEIN"/>
    <property type="match status" value="1"/>
</dbReference>
<feature type="domain" description="Protein kinase" evidence="5">
    <location>
        <begin position="153"/>
        <end position="207"/>
    </location>
</feature>
<dbReference type="SUPFAM" id="SSF56112">
    <property type="entry name" value="Protein kinase-like (PK-like)"/>
    <property type="match status" value="1"/>
</dbReference>
<evidence type="ECO:0000256" key="3">
    <source>
        <dbReference type="PROSITE-ProRule" id="PRU10141"/>
    </source>
</evidence>
<evidence type="ECO:0000256" key="4">
    <source>
        <dbReference type="SAM" id="SignalP"/>
    </source>
</evidence>
<evidence type="ECO:0000313" key="8">
    <source>
        <dbReference type="Proteomes" id="UP000030645"/>
    </source>
</evidence>
<sequence length="207" mass="23472">MAMILPSRPFYTLCPIFLLLIRATTQPDFQFYFCAKDGGNVTDAYRAYLDNLLSSLVIKEDNGFGFYNLSYGNAPDKVYTLGLCREDVDSEVCRTCLNDCSYLLRQRCSNKEEAVGWYDNCTLRYSNRSMFGIMETSRTYEIFEIIRGGRDNFPEANKLGQGGFGSVYRGKLSSGQEIAVKRLSRDSRQGELEFKNEVITSCQASTP</sequence>
<keyword evidence="3" id="KW-0067">ATP-binding</keyword>
<dbReference type="GO" id="GO:0004672">
    <property type="term" value="F:protein kinase activity"/>
    <property type="evidence" value="ECO:0007669"/>
    <property type="project" value="InterPro"/>
</dbReference>
<keyword evidence="8" id="KW-1185">Reference proteome</keyword>
<name>W9QR55_9ROSA</name>
<dbReference type="EMBL" id="KE343684">
    <property type="protein sequence ID" value="EXB38212.1"/>
    <property type="molecule type" value="Genomic_DNA"/>
</dbReference>
<evidence type="ECO:0000259" key="6">
    <source>
        <dbReference type="PROSITE" id="PS51473"/>
    </source>
</evidence>
<keyword evidence="3" id="KW-0547">Nucleotide-binding</keyword>
<dbReference type="InterPro" id="IPR038408">
    <property type="entry name" value="GNK2_sf"/>
</dbReference>
<evidence type="ECO:0000256" key="1">
    <source>
        <dbReference type="ARBA" id="ARBA00022729"/>
    </source>
</evidence>
<dbReference type="PROSITE" id="PS50011">
    <property type="entry name" value="PROTEIN_KINASE_DOM"/>
    <property type="match status" value="1"/>
</dbReference>
<keyword evidence="7" id="KW-0808">Transferase</keyword>
<feature type="signal peptide" evidence="4">
    <location>
        <begin position="1"/>
        <end position="25"/>
    </location>
</feature>
<dbReference type="STRING" id="981085.W9QR55"/>
<keyword evidence="7" id="KW-0675">Receptor</keyword>
<gene>
    <name evidence="7" type="ORF">L484_006311</name>
</gene>
<feature type="domain" description="Gnk2-homologous" evidence="6">
    <location>
        <begin position="27"/>
        <end position="130"/>
    </location>
</feature>
<dbReference type="Gene3D" id="3.30.200.20">
    <property type="entry name" value="Phosphorylase Kinase, domain 1"/>
    <property type="match status" value="1"/>
</dbReference>
<organism evidence="7 8">
    <name type="scientific">Morus notabilis</name>
    <dbReference type="NCBI Taxonomy" id="981085"/>
    <lineage>
        <taxon>Eukaryota</taxon>
        <taxon>Viridiplantae</taxon>
        <taxon>Streptophyta</taxon>
        <taxon>Embryophyta</taxon>
        <taxon>Tracheophyta</taxon>
        <taxon>Spermatophyta</taxon>
        <taxon>Magnoliopsida</taxon>
        <taxon>eudicotyledons</taxon>
        <taxon>Gunneridae</taxon>
        <taxon>Pentapetalae</taxon>
        <taxon>rosids</taxon>
        <taxon>fabids</taxon>
        <taxon>Rosales</taxon>
        <taxon>Moraceae</taxon>
        <taxon>Moreae</taxon>
        <taxon>Morus</taxon>
    </lineage>
</organism>
<keyword evidence="2" id="KW-0677">Repeat</keyword>
<feature type="binding site" evidence="3">
    <location>
        <position position="181"/>
    </location>
    <ligand>
        <name>ATP</name>
        <dbReference type="ChEBI" id="CHEBI:30616"/>
    </ligand>
</feature>
<dbReference type="CDD" id="cd23509">
    <property type="entry name" value="Gnk2-like"/>
    <property type="match status" value="1"/>
</dbReference>
<reference evidence="8" key="1">
    <citation type="submission" date="2013-01" db="EMBL/GenBank/DDBJ databases">
        <title>Draft Genome Sequence of a Mulberry Tree, Morus notabilis C.K. Schneid.</title>
        <authorList>
            <person name="He N."/>
            <person name="Zhao S."/>
        </authorList>
    </citation>
    <scope>NUCLEOTIDE SEQUENCE</scope>
</reference>
<dbReference type="Gene3D" id="3.30.430.20">
    <property type="entry name" value="Gnk2 domain, C-X8-C-X2-C motif"/>
    <property type="match status" value="1"/>
</dbReference>
<feature type="chain" id="PRO_5004928008" evidence="4">
    <location>
        <begin position="26"/>
        <end position="207"/>
    </location>
</feature>
<evidence type="ECO:0000256" key="2">
    <source>
        <dbReference type="ARBA" id="ARBA00022737"/>
    </source>
</evidence>
<dbReference type="GO" id="GO:0005524">
    <property type="term" value="F:ATP binding"/>
    <property type="evidence" value="ECO:0007669"/>
    <property type="project" value="UniProtKB-UniRule"/>
</dbReference>
<keyword evidence="7" id="KW-0418">Kinase</keyword>
<proteinExistence type="predicted"/>
<dbReference type="InterPro" id="IPR017441">
    <property type="entry name" value="Protein_kinase_ATP_BS"/>
</dbReference>
<dbReference type="PANTHER" id="PTHR32099:SF51">
    <property type="entry name" value="CYSTEINE-RICH RECEPTOR-LIKE PROTEIN KINASE 25 ISOFORM X1"/>
    <property type="match status" value="1"/>
</dbReference>
<keyword evidence="1 4" id="KW-0732">Signal</keyword>
<dbReference type="Proteomes" id="UP000030645">
    <property type="component" value="Unassembled WGS sequence"/>
</dbReference>
<dbReference type="InterPro" id="IPR011009">
    <property type="entry name" value="Kinase-like_dom_sf"/>
</dbReference>
<evidence type="ECO:0000313" key="7">
    <source>
        <dbReference type="EMBL" id="EXB38212.1"/>
    </source>
</evidence>
<dbReference type="PROSITE" id="PS51473">
    <property type="entry name" value="GNK2"/>
    <property type="match status" value="1"/>
</dbReference>
<dbReference type="InterPro" id="IPR002902">
    <property type="entry name" value="GNK2"/>
</dbReference>